<feature type="domain" description="Phospholipid/glycerol acyltransferase" evidence="5">
    <location>
        <begin position="90"/>
        <end position="236"/>
    </location>
</feature>
<dbReference type="Pfam" id="PF01553">
    <property type="entry name" value="Acyltransferase"/>
    <property type="match status" value="1"/>
</dbReference>
<sequence length="366" mass="42240">MLLTIITIIHDLRPLLPTAILSVSVVPYTSCSLLLHASGIIVPRKWIECIDNKMFSSYIKMCLFVFENCSGAKIYVHGNYDSMISNKEKAIVISNHQSSADWVIFAILASRQETEYGLRFVVKSSLKYIPLWGWYVYQRGFVFVKRFGSFVLDPVERQLNYLSALESPYWLCIFPEGTRYNALNLAAIDKTHDWCIQQGIRAFMNVGRPYTKAFTLSFNALSQHINAVYDLTIGYNFSDKLPIRGTSIDMFDLFAKTAENKAIHIHIKRILPDDVPRTMSGQKMFLMKNFEEKELIMEKFYETGTFSEEPGKLLPTISFLETVPCIVLYTAAIIPFFYDCQIRKIYFTSLAISPLLIFWTGWFRRL</sequence>
<dbReference type="GO" id="GO:0036149">
    <property type="term" value="P:phosphatidylinositol acyl-chain remodeling"/>
    <property type="evidence" value="ECO:0007669"/>
    <property type="project" value="TreeGrafter"/>
</dbReference>
<protein>
    <submittedName>
        <fullName evidence="7">PlsC domain-containing protein</fullName>
    </submittedName>
</protein>
<proteinExistence type="inferred from homology"/>
<dbReference type="InterPro" id="IPR032098">
    <property type="entry name" value="Acyltransf_C"/>
</dbReference>
<keyword evidence="4" id="KW-0812">Transmembrane</keyword>
<evidence type="ECO:0000313" key="7">
    <source>
        <dbReference type="WBParaSite" id="SPAL_0000290900.1"/>
    </source>
</evidence>
<dbReference type="PANTHER" id="PTHR10983:SF73">
    <property type="entry name" value="1-ACYL-SN-GLYCEROL-3-PHOSPHATE ACYLTRANSFERASE EPSILON"/>
    <property type="match status" value="1"/>
</dbReference>
<evidence type="ECO:0000256" key="2">
    <source>
        <dbReference type="ARBA" id="ARBA00022679"/>
    </source>
</evidence>
<keyword evidence="4" id="KW-0472">Membrane</keyword>
<name>A0A0N5BA40_STREA</name>
<dbReference type="CDD" id="cd07990">
    <property type="entry name" value="LPLAT_LCLAT1-like"/>
    <property type="match status" value="1"/>
</dbReference>
<keyword evidence="3" id="KW-0012">Acyltransferase</keyword>
<feature type="transmembrane region" description="Helical" evidence="4">
    <location>
        <begin position="317"/>
        <end position="338"/>
    </location>
</feature>
<comment type="similarity">
    <text evidence="1">Belongs to the 1-acyl-sn-glycerol-3-phosphate acyltransferase family.</text>
</comment>
<dbReference type="SUPFAM" id="SSF69593">
    <property type="entry name" value="Glycerol-3-phosphate (1)-acyltransferase"/>
    <property type="match status" value="1"/>
</dbReference>
<evidence type="ECO:0000256" key="3">
    <source>
        <dbReference type="ARBA" id="ARBA00023315"/>
    </source>
</evidence>
<dbReference type="GO" id="GO:0016746">
    <property type="term" value="F:acyltransferase activity"/>
    <property type="evidence" value="ECO:0007669"/>
    <property type="project" value="UniProtKB-KW"/>
</dbReference>
<evidence type="ECO:0000259" key="5">
    <source>
        <dbReference type="SMART" id="SM00563"/>
    </source>
</evidence>
<evidence type="ECO:0000313" key="6">
    <source>
        <dbReference type="Proteomes" id="UP000046392"/>
    </source>
</evidence>
<organism evidence="6 7">
    <name type="scientific">Strongyloides papillosus</name>
    <name type="common">Intestinal threadworm</name>
    <dbReference type="NCBI Taxonomy" id="174720"/>
    <lineage>
        <taxon>Eukaryota</taxon>
        <taxon>Metazoa</taxon>
        <taxon>Ecdysozoa</taxon>
        <taxon>Nematoda</taxon>
        <taxon>Chromadorea</taxon>
        <taxon>Rhabditida</taxon>
        <taxon>Tylenchina</taxon>
        <taxon>Panagrolaimomorpha</taxon>
        <taxon>Strongyloidoidea</taxon>
        <taxon>Strongyloididae</taxon>
        <taxon>Strongyloides</taxon>
    </lineage>
</organism>
<dbReference type="PANTHER" id="PTHR10983">
    <property type="entry name" value="1-ACYLGLYCEROL-3-PHOSPHATE ACYLTRANSFERASE-RELATED"/>
    <property type="match status" value="1"/>
</dbReference>
<accession>A0A0N5BA40</accession>
<dbReference type="Pfam" id="PF16076">
    <property type="entry name" value="Acyltransf_C"/>
    <property type="match status" value="1"/>
</dbReference>
<keyword evidence="4" id="KW-1133">Transmembrane helix</keyword>
<dbReference type="WBParaSite" id="SPAL_0000290900.1">
    <property type="protein sequence ID" value="SPAL_0000290900.1"/>
    <property type="gene ID" value="SPAL_0000290900"/>
</dbReference>
<reference evidence="7" key="1">
    <citation type="submission" date="2017-02" db="UniProtKB">
        <authorList>
            <consortium name="WormBaseParasite"/>
        </authorList>
    </citation>
    <scope>IDENTIFICATION</scope>
</reference>
<dbReference type="STRING" id="174720.A0A0N5BA40"/>
<keyword evidence="6" id="KW-1185">Reference proteome</keyword>
<evidence type="ECO:0000256" key="1">
    <source>
        <dbReference type="ARBA" id="ARBA00008655"/>
    </source>
</evidence>
<dbReference type="GO" id="GO:0005739">
    <property type="term" value="C:mitochondrion"/>
    <property type="evidence" value="ECO:0007669"/>
    <property type="project" value="TreeGrafter"/>
</dbReference>
<feature type="transmembrane region" description="Helical" evidence="4">
    <location>
        <begin position="345"/>
        <end position="363"/>
    </location>
</feature>
<dbReference type="AlphaFoldDB" id="A0A0N5BA40"/>
<dbReference type="GO" id="GO:0005783">
    <property type="term" value="C:endoplasmic reticulum"/>
    <property type="evidence" value="ECO:0007669"/>
    <property type="project" value="TreeGrafter"/>
</dbReference>
<evidence type="ECO:0000256" key="4">
    <source>
        <dbReference type="SAM" id="Phobius"/>
    </source>
</evidence>
<dbReference type="InterPro" id="IPR002123">
    <property type="entry name" value="Plipid/glycerol_acylTrfase"/>
</dbReference>
<dbReference type="Proteomes" id="UP000046392">
    <property type="component" value="Unplaced"/>
</dbReference>
<keyword evidence="2" id="KW-0808">Transferase</keyword>
<dbReference type="SMART" id="SM00563">
    <property type="entry name" value="PlsC"/>
    <property type="match status" value="1"/>
</dbReference>